<dbReference type="GO" id="GO:0006352">
    <property type="term" value="P:DNA-templated transcription initiation"/>
    <property type="evidence" value="ECO:0007669"/>
    <property type="project" value="InterPro"/>
</dbReference>
<dbReference type="Pfam" id="PF04542">
    <property type="entry name" value="Sigma70_r2"/>
    <property type="match status" value="1"/>
</dbReference>
<dbReference type="PANTHER" id="PTHR43133:SF46">
    <property type="entry name" value="RNA POLYMERASE SIGMA-70 FACTOR ECF SUBFAMILY"/>
    <property type="match status" value="1"/>
</dbReference>
<gene>
    <name evidence="7" type="ORF">OMP40_05925</name>
</gene>
<comment type="caution">
    <text evidence="7">The sequence shown here is derived from an EMBL/GenBank/DDBJ whole genome shotgun (WGS) entry which is preliminary data.</text>
</comment>
<feature type="domain" description="RNA polymerase sigma-70 region 2" evidence="5">
    <location>
        <begin position="18"/>
        <end position="81"/>
    </location>
</feature>
<dbReference type="InterPro" id="IPR036388">
    <property type="entry name" value="WH-like_DNA-bd_sf"/>
</dbReference>
<keyword evidence="4" id="KW-0804">Transcription</keyword>
<accession>A0A9X4KR29</accession>
<dbReference type="GO" id="GO:0016987">
    <property type="term" value="F:sigma factor activity"/>
    <property type="evidence" value="ECO:0007669"/>
    <property type="project" value="UniProtKB-KW"/>
</dbReference>
<dbReference type="InterPro" id="IPR013324">
    <property type="entry name" value="RNA_pol_sigma_r3/r4-like"/>
</dbReference>
<keyword evidence="3" id="KW-0731">Sigma factor</keyword>
<dbReference type="InterPro" id="IPR013325">
    <property type="entry name" value="RNA_pol_sigma_r2"/>
</dbReference>
<feature type="domain" description="RNA polymerase sigma factor 70 region 4 type 2" evidence="6">
    <location>
        <begin position="122"/>
        <end position="167"/>
    </location>
</feature>
<keyword evidence="8" id="KW-1185">Reference proteome</keyword>
<dbReference type="SUPFAM" id="SSF88659">
    <property type="entry name" value="Sigma3 and sigma4 domains of RNA polymerase sigma factors"/>
    <property type="match status" value="1"/>
</dbReference>
<reference evidence="7" key="1">
    <citation type="submission" date="2022-10" db="EMBL/GenBank/DDBJ databases">
        <title>Comparative genomic analysis of Cohnella hashimotonis sp. nov., isolated from the International Space Station.</title>
        <authorList>
            <person name="Simpson A."/>
            <person name="Venkateswaran K."/>
        </authorList>
    </citation>
    <scope>NUCLEOTIDE SEQUENCE</scope>
    <source>
        <strain evidence="7">DSM 28161</strain>
    </source>
</reference>
<protein>
    <submittedName>
        <fullName evidence="7">Sigma-70 family RNA polymerase sigma factor</fullName>
    </submittedName>
</protein>
<dbReference type="InterPro" id="IPR007627">
    <property type="entry name" value="RNA_pol_sigma70_r2"/>
</dbReference>
<evidence type="ECO:0000313" key="8">
    <source>
        <dbReference type="Proteomes" id="UP001153404"/>
    </source>
</evidence>
<name>A0A9X4KR29_9BACL</name>
<sequence>MYWSFTGTMDEGGLRELMLQHGSEVWNLAFVLTRRRDLADDVSQDVFLIAYRKIDTFRGASSLRTWLLSITRNTAINAMRAAFIRRVTLTDRLHERSHEFGPSAESEMLRRSLSNDIWEDVLRLPLKLREALVLHARYELTVREIAQLLELSEGTVKSRLSRARQRMIRLRKEANAHD</sequence>
<evidence type="ECO:0000256" key="2">
    <source>
        <dbReference type="ARBA" id="ARBA00023015"/>
    </source>
</evidence>
<keyword evidence="2" id="KW-0805">Transcription regulation</keyword>
<evidence type="ECO:0000259" key="6">
    <source>
        <dbReference type="Pfam" id="PF08281"/>
    </source>
</evidence>
<dbReference type="PANTHER" id="PTHR43133">
    <property type="entry name" value="RNA POLYMERASE ECF-TYPE SIGMA FACTO"/>
    <property type="match status" value="1"/>
</dbReference>
<dbReference type="InterPro" id="IPR014284">
    <property type="entry name" value="RNA_pol_sigma-70_dom"/>
</dbReference>
<dbReference type="Gene3D" id="1.10.1740.10">
    <property type="match status" value="1"/>
</dbReference>
<dbReference type="InterPro" id="IPR039425">
    <property type="entry name" value="RNA_pol_sigma-70-like"/>
</dbReference>
<dbReference type="CDD" id="cd06171">
    <property type="entry name" value="Sigma70_r4"/>
    <property type="match status" value="1"/>
</dbReference>
<evidence type="ECO:0000313" key="7">
    <source>
        <dbReference type="EMBL" id="MDG0808973.1"/>
    </source>
</evidence>
<evidence type="ECO:0000256" key="4">
    <source>
        <dbReference type="ARBA" id="ARBA00023163"/>
    </source>
</evidence>
<evidence type="ECO:0000259" key="5">
    <source>
        <dbReference type="Pfam" id="PF04542"/>
    </source>
</evidence>
<proteinExistence type="inferred from homology"/>
<dbReference type="GO" id="GO:0003677">
    <property type="term" value="F:DNA binding"/>
    <property type="evidence" value="ECO:0007669"/>
    <property type="project" value="InterPro"/>
</dbReference>
<dbReference type="Proteomes" id="UP001153404">
    <property type="component" value="Unassembled WGS sequence"/>
</dbReference>
<dbReference type="SUPFAM" id="SSF88946">
    <property type="entry name" value="Sigma2 domain of RNA polymerase sigma factors"/>
    <property type="match status" value="1"/>
</dbReference>
<evidence type="ECO:0000256" key="1">
    <source>
        <dbReference type="ARBA" id="ARBA00010641"/>
    </source>
</evidence>
<evidence type="ECO:0000256" key="3">
    <source>
        <dbReference type="ARBA" id="ARBA00023082"/>
    </source>
</evidence>
<dbReference type="RefSeq" id="WP_277533007.1">
    <property type="nucleotide sequence ID" value="NZ_JAPDIA010000003.1"/>
</dbReference>
<organism evidence="7 8">
    <name type="scientific">Cohnella rhizosphaerae</name>
    <dbReference type="NCBI Taxonomy" id="1457232"/>
    <lineage>
        <taxon>Bacteria</taxon>
        <taxon>Bacillati</taxon>
        <taxon>Bacillota</taxon>
        <taxon>Bacilli</taxon>
        <taxon>Bacillales</taxon>
        <taxon>Paenibacillaceae</taxon>
        <taxon>Cohnella</taxon>
    </lineage>
</organism>
<dbReference type="Pfam" id="PF08281">
    <property type="entry name" value="Sigma70_r4_2"/>
    <property type="match status" value="1"/>
</dbReference>
<dbReference type="NCBIfam" id="TIGR02937">
    <property type="entry name" value="sigma70-ECF"/>
    <property type="match status" value="1"/>
</dbReference>
<dbReference type="AlphaFoldDB" id="A0A9X4KR29"/>
<dbReference type="EMBL" id="JAPDIA010000003">
    <property type="protein sequence ID" value="MDG0808973.1"/>
    <property type="molecule type" value="Genomic_DNA"/>
</dbReference>
<dbReference type="InterPro" id="IPR013249">
    <property type="entry name" value="RNA_pol_sigma70_r4_t2"/>
</dbReference>
<dbReference type="Gene3D" id="1.10.10.10">
    <property type="entry name" value="Winged helix-like DNA-binding domain superfamily/Winged helix DNA-binding domain"/>
    <property type="match status" value="1"/>
</dbReference>
<comment type="similarity">
    <text evidence="1">Belongs to the sigma-70 factor family. ECF subfamily.</text>
</comment>